<evidence type="ECO:0000313" key="3">
    <source>
        <dbReference type="Proteomes" id="UP000479710"/>
    </source>
</evidence>
<feature type="compositionally biased region" description="Basic and acidic residues" evidence="1">
    <location>
        <begin position="1"/>
        <end position="11"/>
    </location>
</feature>
<feature type="region of interest" description="Disordered" evidence="1">
    <location>
        <begin position="1"/>
        <end position="145"/>
    </location>
</feature>
<gene>
    <name evidence="2" type="ORF">E2562_037144</name>
</gene>
<feature type="compositionally biased region" description="Basic and acidic residues" evidence="1">
    <location>
        <begin position="107"/>
        <end position="125"/>
    </location>
</feature>
<feature type="compositionally biased region" description="Gly residues" evidence="1">
    <location>
        <begin position="97"/>
        <end position="106"/>
    </location>
</feature>
<comment type="caution">
    <text evidence="2">The sequence shown here is derived from an EMBL/GenBank/DDBJ whole genome shotgun (WGS) entry which is preliminary data.</text>
</comment>
<reference evidence="2 3" key="1">
    <citation type="submission" date="2019-11" db="EMBL/GenBank/DDBJ databases">
        <title>Whole genome sequence of Oryza granulata.</title>
        <authorList>
            <person name="Li W."/>
        </authorList>
    </citation>
    <scope>NUCLEOTIDE SEQUENCE [LARGE SCALE GENOMIC DNA]</scope>
    <source>
        <strain evidence="3">cv. Menghai</strain>
        <tissue evidence="2">Leaf</tissue>
    </source>
</reference>
<evidence type="ECO:0000256" key="1">
    <source>
        <dbReference type="SAM" id="MobiDB-lite"/>
    </source>
</evidence>
<organism evidence="2 3">
    <name type="scientific">Oryza meyeriana var. granulata</name>
    <dbReference type="NCBI Taxonomy" id="110450"/>
    <lineage>
        <taxon>Eukaryota</taxon>
        <taxon>Viridiplantae</taxon>
        <taxon>Streptophyta</taxon>
        <taxon>Embryophyta</taxon>
        <taxon>Tracheophyta</taxon>
        <taxon>Spermatophyta</taxon>
        <taxon>Magnoliopsida</taxon>
        <taxon>Liliopsida</taxon>
        <taxon>Poales</taxon>
        <taxon>Poaceae</taxon>
        <taxon>BOP clade</taxon>
        <taxon>Oryzoideae</taxon>
        <taxon>Oryzeae</taxon>
        <taxon>Oryzinae</taxon>
        <taxon>Oryza</taxon>
        <taxon>Oryza meyeriana</taxon>
    </lineage>
</organism>
<evidence type="ECO:0000313" key="2">
    <source>
        <dbReference type="EMBL" id="KAF0904784.1"/>
    </source>
</evidence>
<dbReference type="EMBL" id="SPHZ02000008">
    <property type="protein sequence ID" value="KAF0904784.1"/>
    <property type="molecule type" value="Genomic_DNA"/>
</dbReference>
<protein>
    <submittedName>
        <fullName evidence="2">Uncharacterized protein</fullName>
    </submittedName>
</protein>
<proteinExistence type="predicted"/>
<sequence length="145" mass="15448">MPTSRGRDKGTMEVSASSPAAAEDAMARTTAGEARRRLRGPPWRWQLQRQATARQRGEQGDGVTQGREQPGRAGDGGRREQQRGGDGAQARQRSAGRFGGKAGEGVGKVDGDHGSRGYTRAREEEGAGMAASWGVWHAHGEGPRK</sequence>
<accession>A0A6G1CXY8</accession>
<dbReference type="AlphaFoldDB" id="A0A6G1CXY8"/>
<feature type="compositionally biased region" description="Low complexity" evidence="1">
    <location>
        <begin position="15"/>
        <end position="31"/>
    </location>
</feature>
<dbReference type="Proteomes" id="UP000479710">
    <property type="component" value="Unassembled WGS sequence"/>
</dbReference>
<name>A0A6G1CXY8_9ORYZ</name>
<keyword evidence="3" id="KW-1185">Reference proteome</keyword>